<dbReference type="PANTHER" id="PTHR30231:SF37">
    <property type="entry name" value="EXODEOXYRIBONUCLEASE 10"/>
    <property type="match status" value="1"/>
</dbReference>
<dbReference type="PROSITE" id="PS50164">
    <property type="entry name" value="GIY_YIG"/>
    <property type="match status" value="1"/>
</dbReference>
<gene>
    <name evidence="6" type="ORF">SAMN06265795_115122</name>
</gene>
<dbReference type="GO" id="GO:0045004">
    <property type="term" value="P:DNA replication proofreading"/>
    <property type="evidence" value="ECO:0007669"/>
    <property type="project" value="TreeGrafter"/>
</dbReference>
<dbReference type="CDD" id="cd06127">
    <property type="entry name" value="DEDDh"/>
    <property type="match status" value="1"/>
</dbReference>
<sequence>MFDHYGKLLFIDLETTGVNPATDVITEIGIVEVSATGVERWSTLVNPERPLPLPVQRLTGISDAMVRHAPAFADVAPELLRRLEGALLIAHNARFDYGFLRHAFRRLGMTFRAETLCTVKLSRRLFPAEPKHNLDAIIARHGLHAAERHRALADADLLWQYWRKLERAVPAEAMHEAVRALLQKPALPAHLDADLLDDVPDGPGIYLFYGEHDVPLYIGRSSQLRARVMAHFASSRQSYKDAQLARQLRRIDWQETAGELGAALLEARLAHMLQPVHNLALLQDAQFCAWQLQPSPQGGLEPRLVCADDDDFDPDDGLYGLFQSPRKAQAALRGLAERDGLCPVLLGLEPGREAPPLPFTERSLHHCPACAGQGEQHGHGERLRAALRGMRLQPWPHAGAVAVIEAGTDGRQDIHVFDNWRHLGTARDEGGIWSLLEDAPARPAFDPETYRILSRVFAEGRFKVRPLTRSRAVRRQRGGTAQLAC</sequence>
<dbReference type="EC" id="2.7.7.7" evidence="1"/>
<evidence type="ECO:0000259" key="5">
    <source>
        <dbReference type="PROSITE" id="PS50164"/>
    </source>
</evidence>
<dbReference type="OrthoDB" id="9804290at2"/>
<dbReference type="NCBIfam" id="TIGR00573">
    <property type="entry name" value="dnaq"/>
    <property type="match status" value="1"/>
</dbReference>
<dbReference type="InterPro" id="IPR012337">
    <property type="entry name" value="RNaseH-like_sf"/>
</dbReference>
<name>A0A239KGH7_9BURK</name>
<feature type="domain" description="GIY-YIG" evidence="5">
    <location>
        <begin position="201"/>
        <end position="279"/>
    </location>
</feature>
<evidence type="ECO:0000313" key="7">
    <source>
        <dbReference type="Proteomes" id="UP000198284"/>
    </source>
</evidence>
<proteinExistence type="predicted"/>
<dbReference type="GO" id="GO:0005829">
    <property type="term" value="C:cytosol"/>
    <property type="evidence" value="ECO:0007669"/>
    <property type="project" value="TreeGrafter"/>
</dbReference>
<dbReference type="InterPro" id="IPR036397">
    <property type="entry name" value="RNaseH_sf"/>
</dbReference>
<dbReference type="PANTHER" id="PTHR30231">
    <property type="entry name" value="DNA POLYMERASE III SUBUNIT EPSILON"/>
    <property type="match status" value="1"/>
</dbReference>
<dbReference type="SUPFAM" id="SSF53098">
    <property type="entry name" value="Ribonuclease H-like"/>
    <property type="match status" value="1"/>
</dbReference>
<dbReference type="SMART" id="SM00479">
    <property type="entry name" value="EXOIII"/>
    <property type="match status" value="1"/>
</dbReference>
<protein>
    <recommendedName>
        <fullName evidence="1">DNA-directed DNA polymerase</fullName>
        <ecNumber evidence="1">2.7.7.7</ecNumber>
    </recommendedName>
</protein>
<comment type="subunit">
    <text evidence="3">DNA polymerase III contains a core (composed of alpha, epsilon and theta chains) that associates with a tau subunit. This core dimerizes to form the POLIII' complex. PolIII' associates with the gamma complex (composed of gamma, delta, delta', psi and chi chains) and with the beta chain to form the complete DNA polymerase III complex.</text>
</comment>
<dbReference type="RefSeq" id="WP_089400863.1">
    <property type="nucleotide sequence ID" value="NZ_FZOT01000015.1"/>
</dbReference>
<evidence type="ECO:0000256" key="4">
    <source>
        <dbReference type="ARBA" id="ARBA00049244"/>
    </source>
</evidence>
<dbReference type="CDD" id="cd10434">
    <property type="entry name" value="GIY-YIG_UvrC_Cho"/>
    <property type="match status" value="1"/>
</dbReference>
<dbReference type="AlphaFoldDB" id="A0A239KGH7"/>
<reference evidence="6 7" key="1">
    <citation type="submission" date="2017-06" db="EMBL/GenBank/DDBJ databases">
        <authorList>
            <person name="Kim H.J."/>
            <person name="Triplett B.A."/>
        </authorList>
    </citation>
    <scope>NUCLEOTIDE SEQUENCE [LARGE SCALE GENOMIC DNA]</scope>
    <source>
        <strain evidence="6 7">U15</strain>
    </source>
</reference>
<comment type="function">
    <text evidence="2">DNA polymerase III is a complex, multichain enzyme responsible for most of the replicative synthesis in bacteria. The epsilon subunit contain the editing function and is a proofreading 3'-5' exonuclease.</text>
</comment>
<dbReference type="GO" id="GO:0003887">
    <property type="term" value="F:DNA-directed DNA polymerase activity"/>
    <property type="evidence" value="ECO:0007669"/>
    <property type="project" value="UniProtKB-EC"/>
</dbReference>
<dbReference type="SMART" id="SM00465">
    <property type="entry name" value="GIYc"/>
    <property type="match status" value="1"/>
</dbReference>
<dbReference type="Gene3D" id="3.30.420.10">
    <property type="entry name" value="Ribonuclease H-like superfamily/Ribonuclease H"/>
    <property type="match status" value="1"/>
</dbReference>
<dbReference type="GO" id="GO:0003677">
    <property type="term" value="F:DNA binding"/>
    <property type="evidence" value="ECO:0007669"/>
    <property type="project" value="InterPro"/>
</dbReference>
<comment type="catalytic activity">
    <reaction evidence="4">
        <text>DNA(n) + a 2'-deoxyribonucleoside 5'-triphosphate = DNA(n+1) + diphosphate</text>
        <dbReference type="Rhea" id="RHEA:22508"/>
        <dbReference type="Rhea" id="RHEA-COMP:17339"/>
        <dbReference type="Rhea" id="RHEA-COMP:17340"/>
        <dbReference type="ChEBI" id="CHEBI:33019"/>
        <dbReference type="ChEBI" id="CHEBI:61560"/>
        <dbReference type="ChEBI" id="CHEBI:173112"/>
        <dbReference type="EC" id="2.7.7.7"/>
    </reaction>
</comment>
<evidence type="ECO:0000256" key="3">
    <source>
        <dbReference type="ARBA" id="ARBA00026073"/>
    </source>
</evidence>
<dbReference type="Proteomes" id="UP000198284">
    <property type="component" value="Unassembled WGS sequence"/>
</dbReference>
<dbReference type="InterPro" id="IPR006054">
    <property type="entry name" value="DnaQ"/>
</dbReference>
<dbReference type="GO" id="GO:0008408">
    <property type="term" value="F:3'-5' exonuclease activity"/>
    <property type="evidence" value="ECO:0007669"/>
    <property type="project" value="TreeGrafter"/>
</dbReference>
<dbReference type="Gene3D" id="3.40.1440.10">
    <property type="entry name" value="GIY-YIG endonuclease"/>
    <property type="match status" value="1"/>
</dbReference>
<dbReference type="FunFam" id="3.30.420.10:FF:000045">
    <property type="entry name" value="3'-5' exonuclease DinG"/>
    <property type="match status" value="1"/>
</dbReference>
<organism evidence="6 7">
    <name type="scientific">Noviherbaspirillum humi</name>
    <dbReference type="NCBI Taxonomy" id="1688639"/>
    <lineage>
        <taxon>Bacteria</taxon>
        <taxon>Pseudomonadati</taxon>
        <taxon>Pseudomonadota</taxon>
        <taxon>Betaproteobacteria</taxon>
        <taxon>Burkholderiales</taxon>
        <taxon>Oxalobacteraceae</taxon>
        <taxon>Noviherbaspirillum</taxon>
    </lineage>
</organism>
<dbReference type="InterPro" id="IPR000305">
    <property type="entry name" value="GIY-YIG_endonuc"/>
</dbReference>
<dbReference type="InterPro" id="IPR013520">
    <property type="entry name" value="Ribonucl_H"/>
</dbReference>
<dbReference type="EMBL" id="FZOT01000015">
    <property type="protein sequence ID" value="SNT16244.1"/>
    <property type="molecule type" value="Genomic_DNA"/>
</dbReference>
<accession>A0A239KGH7</accession>
<dbReference type="InterPro" id="IPR035901">
    <property type="entry name" value="GIY-YIG_endonuc_sf"/>
</dbReference>
<dbReference type="SUPFAM" id="SSF82771">
    <property type="entry name" value="GIY-YIG endonuclease"/>
    <property type="match status" value="1"/>
</dbReference>
<keyword evidence="7" id="KW-1185">Reference proteome</keyword>
<dbReference type="InterPro" id="IPR047296">
    <property type="entry name" value="GIY-YIG_UvrC_Cho"/>
</dbReference>
<dbReference type="GO" id="GO:0006289">
    <property type="term" value="P:nucleotide-excision repair"/>
    <property type="evidence" value="ECO:0007669"/>
    <property type="project" value="InterPro"/>
</dbReference>
<evidence type="ECO:0000256" key="1">
    <source>
        <dbReference type="ARBA" id="ARBA00012417"/>
    </source>
</evidence>
<evidence type="ECO:0000313" key="6">
    <source>
        <dbReference type="EMBL" id="SNT16244.1"/>
    </source>
</evidence>
<dbReference type="Pfam" id="PF00929">
    <property type="entry name" value="RNase_T"/>
    <property type="match status" value="1"/>
</dbReference>
<evidence type="ECO:0000256" key="2">
    <source>
        <dbReference type="ARBA" id="ARBA00025483"/>
    </source>
</evidence>